<keyword evidence="6" id="KW-0479">Metal-binding</keyword>
<dbReference type="GO" id="GO:0005524">
    <property type="term" value="F:ATP binding"/>
    <property type="evidence" value="ECO:0007669"/>
    <property type="project" value="UniProtKB-KW"/>
</dbReference>
<keyword evidence="9" id="KW-0460">Magnesium</keyword>
<dbReference type="GO" id="GO:0046872">
    <property type="term" value="F:metal ion binding"/>
    <property type="evidence" value="ECO:0007669"/>
    <property type="project" value="UniProtKB-KW"/>
</dbReference>
<dbReference type="PANTHER" id="PTHR33540">
    <property type="entry name" value="TRNA THREONYLCARBAMOYLADENOSINE BIOSYNTHESIS PROTEIN TSAE"/>
    <property type="match status" value="1"/>
</dbReference>
<evidence type="ECO:0000256" key="8">
    <source>
        <dbReference type="ARBA" id="ARBA00022840"/>
    </source>
</evidence>
<keyword evidence="7" id="KW-0547">Nucleotide-binding</keyword>
<evidence type="ECO:0000256" key="5">
    <source>
        <dbReference type="ARBA" id="ARBA00022694"/>
    </source>
</evidence>
<accession>A0A9D5K9S8</accession>
<sequence length="144" mass="16280">MREFVTISESETRDLGRGWAEILEPADTLAIYGILGSGKTVLIQGIIQGLGVTDRVQSPSFVLIRTYAGRLPVRHVDLYRLQTDEVEGLYLEEIFDESGVMLVEWAERARYLPGLVSEVNIKYNKGEENQRRIKLEGPLAERLS</sequence>
<evidence type="ECO:0000256" key="6">
    <source>
        <dbReference type="ARBA" id="ARBA00022723"/>
    </source>
</evidence>
<evidence type="ECO:0000256" key="10">
    <source>
        <dbReference type="ARBA" id="ARBA00032441"/>
    </source>
</evidence>
<dbReference type="AlphaFoldDB" id="A0A9D5K9S8"/>
<protein>
    <recommendedName>
        <fullName evidence="3">tRNA threonylcarbamoyladenosine biosynthesis protein TsaE</fullName>
    </recommendedName>
    <alternativeName>
        <fullName evidence="10">t(6)A37 threonylcarbamoyladenosine biosynthesis protein TsaE</fullName>
    </alternativeName>
</protein>
<dbReference type="GO" id="GO:0005737">
    <property type="term" value="C:cytoplasm"/>
    <property type="evidence" value="ECO:0007669"/>
    <property type="project" value="UniProtKB-SubCell"/>
</dbReference>
<keyword evidence="8" id="KW-0067">ATP-binding</keyword>
<reference evidence="11" key="1">
    <citation type="submission" date="2019-11" db="EMBL/GenBank/DDBJ databases">
        <title>Microbial mats filling the niche in hypersaline microbial mats.</title>
        <authorList>
            <person name="Wong H.L."/>
            <person name="Macleod F.I."/>
            <person name="White R.A. III"/>
            <person name="Burns B.P."/>
        </authorList>
    </citation>
    <scope>NUCLEOTIDE SEQUENCE</scope>
    <source>
        <strain evidence="11">Bin_327</strain>
    </source>
</reference>
<evidence type="ECO:0000256" key="7">
    <source>
        <dbReference type="ARBA" id="ARBA00022741"/>
    </source>
</evidence>
<dbReference type="InterPro" id="IPR003442">
    <property type="entry name" value="T6A_TsaE"/>
</dbReference>
<comment type="similarity">
    <text evidence="2">Belongs to the TsaE family.</text>
</comment>
<name>A0A9D5K9S8_UNCW3</name>
<evidence type="ECO:0000256" key="1">
    <source>
        <dbReference type="ARBA" id="ARBA00004496"/>
    </source>
</evidence>
<evidence type="ECO:0000313" key="12">
    <source>
        <dbReference type="Proteomes" id="UP000630660"/>
    </source>
</evidence>
<evidence type="ECO:0000313" key="11">
    <source>
        <dbReference type="EMBL" id="MBD3364892.1"/>
    </source>
</evidence>
<keyword evidence="5" id="KW-0819">tRNA processing</keyword>
<dbReference type="Proteomes" id="UP000630660">
    <property type="component" value="Unassembled WGS sequence"/>
</dbReference>
<dbReference type="NCBIfam" id="TIGR00150">
    <property type="entry name" value="T6A_YjeE"/>
    <property type="match status" value="1"/>
</dbReference>
<dbReference type="SUPFAM" id="SSF52540">
    <property type="entry name" value="P-loop containing nucleoside triphosphate hydrolases"/>
    <property type="match status" value="1"/>
</dbReference>
<evidence type="ECO:0000256" key="2">
    <source>
        <dbReference type="ARBA" id="ARBA00007599"/>
    </source>
</evidence>
<comment type="subcellular location">
    <subcellularLocation>
        <location evidence="1">Cytoplasm</location>
    </subcellularLocation>
</comment>
<gene>
    <name evidence="11" type="primary">tsaE</name>
    <name evidence="11" type="ORF">GF359_06725</name>
</gene>
<dbReference type="InterPro" id="IPR027417">
    <property type="entry name" value="P-loop_NTPase"/>
</dbReference>
<evidence type="ECO:0000256" key="4">
    <source>
        <dbReference type="ARBA" id="ARBA00022490"/>
    </source>
</evidence>
<evidence type="ECO:0000256" key="3">
    <source>
        <dbReference type="ARBA" id="ARBA00019010"/>
    </source>
</evidence>
<organism evidence="11 12">
    <name type="scientific">candidate division WOR-3 bacterium</name>
    <dbReference type="NCBI Taxonomy" id="2052148"/>
    <lineage>
        <taxon>Bacteria</taxon>
        <taxon>Bacteria division WOR-3</taxon>
    </lineage>
</organism>
<comment type="caution">
    <text evidence="11">The sequence shown here is derived from an EMBL/GenBank/DDBJ whole genome shotgun (WGS) entry which is preliminary data.</text>
</comment>
<dbReference type="Pfam" id="PF02367">
    <property type="entry name" value="TsaE"/>
    <property type="match status" value="1"/>
</dbReference>
<dbReference type="EMBL" id="WJKJ01000227">
    <property type="protein sequence ID" value="MBD3364892.1"/>
    <property type="molecule type" value="Genomic_DNA"/>
</dbReference>
<proteinExistence type="inferred from homology"/>
<dbReference type="GO" id="GO:0002949">
    <property type="term" value="P:tRNA threonylcarbamoyladenosine modification"/>
    <property type="evidence" value="ECO:0007669"/>
    <property type="project" value="InterPro"/>
</dbReference>
<evidence type="ECO:0000256" key="9">
    <source>
        <dbReference type="ARBA" id="ARBA00022842"/>
    </source>
</evidence>
<dbReference type="PANTHER" id="PTHR33540:SF2">
    <property type="entry name" value="TRNA THREONYLCARBAMOYLADENOSINE BIOSYNTHESIS PROTEIN TSAE"/>
    <property type="match status" value="1"/>
</dbReference>
<dbReference type="Gene3D" id="3.40.50.300">
    <property type="entry name" value="P-loop containing nucleotide triphosphate hydrolases"/>
    <property type="match status" value="1"/>
</dbReference>
<keyword evidence="4" id="KW-0963">Cytoplasm</keyword>